<dbReference type="Proteomes" id="UP000315901">
    <property type="component" value="Unassembled WGS sequence"/>
</dbReference>
<feature type="coiled-coil region" evidence="4">
    <location>
        <begin position="296"/>
        <end position="348"/>
    </location>
</feature>
<dbReference type="GO" id="GO:1902201">
    <property type="term" value="P:negative regulation of bacterial-type flagellum-dependent cell motility"/>
    <property type="evidence" value="ECO:0007669"/>
    <property type="project" value="TreeGrafter"/>
</dbReference>
<dbReference type="AlphaFoldDB" id="A0A501X0U2"/>
<dbReference type="NCBIfam" id="TIGR00254">
    <property type="entry name" value="GGDEF"/>
    <property type="match status" value="1"/>
</dbReference>
<dbReference type="Pfam" id="PF00990">
    <property type="entry name" value="GGDEF"/>
    <property type="match status" value="1"/>
</dbReference>
<dbReference type="GO" id="GO:0043709">
    <property type="term" value="P:cell adhesion involved in single-species biofilm formation"/>
    <property type="evidence" value="ECO:0007669"/>
    <property type="project" value="TreeGrafter"/>
</dbReference>
<evidence type="ECO:0000256" key="4">
    <source>
        <dbReference type="SAM" id="Coils"/>
    </source>
</evidence>
<evidence type="ECO:0000256" key="1">
    <source>
        <dbReference type="ARBA" id="ARBA00001946"/>
    </source>
</evidence>
<organism evidence="6 7">
    <name type="scientific">Maribrevibacterium harenarium</name>
    <dbReference type="NCBI Taxonomy" id="2589817"/>
    <lineage>
        <taxon>Bacteria</taxon>
        <taxon>Pseudomonadati</taxon>
        <taxon>Pseudomonadota</taxon>
        <taxon>Gammaproteobacteria</taxon>
        <taxon>Oceanospirillales</taxon>
        <taxon>Oceanospirillaceae</taxon>
        <taxon>Maribrevibacterium</taxon>
    </lineage>
</organism>
<dbReference type="GO" id="GO:0052621">
    <property type="term" value="F:diguanylate cyclase activity"/>
    <property type="evidence" value="ECO:0007669"/>
    <property type="project" value="UniProtKB-EC"/>
</dbReference>
<gene>
    <name evidence="6" type="ORF">FJM67_05115</name>
</gene>
<evidence type="ECO:0000259" key="5">
    <source>
        <dbReference type="PROSITE" id="PS50887"/>
    </source>
</evidence>
<dbReference type="SMART" id="SM00267">
    <property type="entry name" value="GGDEF"/>
    <property type="match status" value="1"/>
</dbReference>
<dbReference type="InterPro" id="IPR048516">
    <property type="entry name" value="DGCcoil"/>
</dbReference>
<dbReference type="RefSeq" id="WP_140587598.1">
    <property type="nucleotide sequence ID" value="NZ_VFRR01000006.1"/>
</dbReference>
<feature type="domain" description="GGDEF" evidence="5">
    <location>
        <begin position="379"/>
        <end position="511"/>
    </location>
</feature>
<dbReference type="InterPro" id="IPR029787">
    <property type="entry name" value="Nucleotide_cyclase"/>
</dbReference>
<protein>
    <recommendedName>
        <fullName evidence="2">diguanylate cyclase</fullName>
        <ecNumber evidence="2">2.7.7.65</ecNumber>
    </recommendedName>
</protein>
<dbReference type="PROSITE" id="PS50887">
    <property type="entry name" value="GGDEF"/>
    <property type="match status" value="1"/>
</dbReference>
<dbReference type="FunFam" id="3.30.70.270:FF:000001">
    <property type="entry name" value="Diguanylate cyclase domain protein"/>
    <property type="match status" value="1"/>
</dbReference>
<proteinExistence type="predicted"/>
<dbReference type="SUPFAM" id="SSF55073">
    <property type="entry name" value="Nucleotide cyclase"/>
    <property type="match status" value="1"/>
</dbReference>
<comment type="catalytic activity">
    <reaction evidence="3">
        <text>2 GTP = 3',3'-c-di-GMP + 2 diphosphate</text>
        <dbReference type="Rhea" id="RHEA:24898"/>
        <dbReference type="ChEBI" id="CHEBI:33019"/>
        <dbReference type="ChEBI" id="CHEBI:37565"/>
        <dbReference type="ChEBI" id="CHEBI:58805"/>
        <dbReference type="EC" id="2.7.7.65"/>
    </reaction>
</comment>
<dbReference type="EMBL" id="VFRR01000006">
    <property type="protein sequence ID" value="TPE54327.1"/>
    <property type="molecule type" value="Genomic_DNA"/>
</dbReference>
<evidence type="ECO:0000256" key="3">
    <source>
        <dbReference type="ARBA" id="ARBA00034247"/>
    </source>
</evidence>
<dbReference type="Pfam" id="PF20975">
    <property type="entry name" value="DGCcoil"/>
    <property type="match status" value="1"/>
</dbReference>
<comment type="caution">
    <text evidence="6">The sequence shown here is derived from an EMBL/GenBank/DDBJ whole genome shotgun (WGS) entry which is preliminary data.</text>
</comment>
<evidence type="ECO:0000313" key="7">
    <source>
        <dbReference type="Proteomes" id="UP000315901"/>
    </source>
</evidence>
<keyword evidence="7" id="KW-1185">Reference proteome</keyword>
<comment type="cofactor">
    <cofactor evidence="1">
        <name>Mg(2+)</name>
        <dbReference type="ChEBI" id="CHEBI:18420"/>
    </cofactor>
</comment>
<dbReference type="GO" id="GO:0005886">
    <property type="term" value="C:plasma membrane"/>
    <property type="evidence" value="ECO:0007669"/>
    <property type="project" value="TreeGrafter"/>
</dbReference>
<reference evidence="6 7" key="1">
    <citation type="submission" date="2019-06" db="EMBL/GenBank/DDBJ databases">
        <title>A novel bacterium of genus Marinomonas, isolated from coastal sand.</title>
        <authorList>
            <person name="Huang H."/>
            <person name="Mo K."/>
            <person name="Hu Y."/>
        </authorList>
    </citation>
    <scope>NUCLEOTIDE SEQUENCE [LARGE SCALE GENOMIC DNA]</scope>
    <source>
        <strain evidence="6 7">HB171799</strain>
    </source>
</reference>
<dbReference type="CDD" id="cd01949">
    <property type="entry name" value="GGDEF"/>
    <property type="match status" value="1"/>
</dbReference>
<name>A0A501X0U2_9GAMM</name>
<dbReference type="InterPro" id="IPR050469">
    <property type="entry name" value="Diguanylate_Cyclase"/>
</dbReference>
<dbReference type="EC" id="2.7.7.65" evidence="2"/>
<accession>A0A501X0U2</accession>
<dbReference type="InterPro" id="IPR000160">
    <property type="entry name" value="GGDEF_dom"/>
</dbReference>
<dbReference type="PANTHER" id="PTHR45138">
    <property type="entry name" value="REGULATORY COMPONENTS OF SENSORY TRANSDUCTION SYSTEM"/>
    <property type="match status" value="1"/>
</dbReference>
<dbReference type="OrthoDB" id="9812260at2"/>
<evidence type="ECO:0000313" key="6">
    <source>
        <dbReference type="EMBL" id="TPE54327.1"/>
    </source>
</evidence>
<dbReference type="PANTHER" id="PTHR45138:SF9">
    <property type="entry name" value="DIGUANYLATE CYCLASE DGCM-RELATED"/>
    <property type="match status" value="1"/>
</dbReference>
<dbReference type="Gene3D" id="3.30.70.270">
    <property type="match status" value="1"/>
</dbReference>
<dbReference type="InterPro" id="IPR043128">
    <property type="entry name" value="Rev_trsase/Diguanyl_cyclase"/>
</dbReference>
<sequence length="511" mass="57350">MDVTQEKLIEALRKTISRTSMLAEGNDPEIDKALQQMRLNIAKTDDVNVVLESLKSLEPHVLSFDDKRLERAQAFRNTLHDLLDVLESAPQANISLTAKKQFEANLRSHWQTISSWPGLLLQFSSLVEASLTTPTSEEKRPPSLINRLFGRKETRSTETKHSHEDIMVHICHTLAGLIQNLNLPDNYQLQIQDLIQALSGNRDIQQLPALLDEVINLVMVAVGKTQDDLAGYLNQLNKQLASINASIISSYKSQKTLSNQRQDFDSHLTQQVQETSAMANSASDLDSLKSLINERMSTITETMSRYREDMKKQEQQAAKSISQLKHKVNKMEQDASHLRSKMQQKIAEAMTDELTKLPNRASYQEAVMTLCTSARASQTPLCLAVLDIDRFKSINDTWGHLAGDKVLRLVPRQAQTALRKQDVLFRYGGEEFVLLLPALSLEQALATAERVRAAVEQTPFNMNGEPVSITISIGVSLFDGNESSEELFARADKNLYRAKTEGRNRVIGDNS</sequence>
<evidence type="ECO:0000256" key="2">
    <source>
        <dbReference type="ARBA" id="ARBA00012528"/>
    </source>
</evidence>
<keyword evidence="4" id="KW-0175">Coiled coil</keyword>